<evidence type="ECO:0000313" key="5">
    <source>
        <dbReference type="EMBL" id="MCU6795445.1"/>
    </source>
</evidence>
<dbReference type="Proteomes" id="UP001652445">
    <property type="component" value="Unassembled WGS sequence"/>
</dbReference>
<dbReference type="Gene3D" id="1.10.287.950">
    <property type="entry name" value="Methyl-accepting chemotaxis protein"/>
    <property type="match status" value="1"/>
</dbReference>
<dbReference type="Gene3D" id="1.10.490.10">
    <property type="entry name" value="Globins"/>
    <property type="match status" value="1"/>
</dbReference>
<dbReference type="SUPFAM" id="SSF46458">
    <property type="entry name" value="Globin-like"/>
    <property type="match status" value="1"/>
</dbReference>
<dbReference type="InterPro" id="IPR012292">
    <property type="entry name" value="Globin/Proto"/>
</dbReference>
<dbReference type="RefSeq" id="WP_262686381.1">
    <property type="nucleotide sequence ID" value="NZ_JAOQIO010000094.1"/>
</dbReference>
<dbReference type="PROSITE" id="PS50111">
    <property type="entry name" value="CHEMOTAXIS_TRANSDUC_2"/>
    <property type="match status" value="1"/>
</dbReference>
<name>A0ABT2ULB8_9BACL</name>
<dbReference type="SMART" id="SM00283">
    <property type="entry name" value="MA"/>
    <property type="match status" value="1"/>
</dbReference>
<feature type="domain" description="Methyl-accepting transducer" evidence="4">
    <location>
        <begin position="169"/>
        <end position="332"/>
    </location>
</feature>
<evidence type="ECO:0000259" key="4">
    <source>
        <dbReference type="PROSITE" id="PS50111"/>
    </source>
</evidence>
<dbReference type="InterPro" id="IPR004090">
    <property type="entry name" value="Chemotax_Me-accpt_rcpt"/>
</dbReference>
<dbReference type="InterPro" id="IPR039379">
    <property type="entry name" value="Protoglobin_sensor_dom"/>
</dbReference>
<dbReference type="Pfam" id="PF00015">
    <property type="entry name" value="MCPsignal"/>
    <property type="match status" value="1"/>
</dbReference>
<keyword evidence="6" id="KW-1185">Reference proteome</keyword>
<dbReference type="SUPFAM" id="SSF58104">
    <property type="entry name" value="Methyl-accepting chemotaxis protein (MCP) signaling domain"/>
    <property type="match status" value="1"/>
</dbReference>
<dbReference type="Pfam" id="PF11563">
    <property type="entry name" value="Protoglobin"/>
    <property type="match status" value="1"/>
</dbReference>
<dbReference type="InterPro" id="IPR004089">
    <property type="entry name" value="MCPsignal_dom"/>
</dbReference>
<dbReference type="CDD" id="cd01068">
    <property type="entry name" value="globin_sensor"/>
    <property type="match status" value="1"/>
</dbReference>
<evidence type="ECO:0000256" key="3">
    <source>
        <dbReference type="PROSITE-ProRule" id="PRU00284"/>
    </source>
</evidence>
<dbReference type="EMBL" id="JAOQIO010000094">
    <property type="protein sequence ID" value="MCU6795445.1"/>
    <property type="molecule type" value="Genomic_DNA"/>
</dbReference>
<dbReference type="InterPro" id="IPR009050">
    <property type="entry name" value="Globin-like_sf"/>
</dbReference>
<comment type="similarity">
    <text evidence="2">Belongs to the methyl-accepting chemotaxis (MCP) protein family.</text>
</comment>
<organism evidence="5 6">
    <name type="scientific">Paenibacillus baimaensis</name>
    <dbReference type="NCBI Taxonomy" id="2982185"/>
    <lineage>
        <taxon>Bacteria</taxon>
        <taxon>Bacillati</taxon>
        <taxon>Bacillota</taxon>
        <taxon>Bacilli</taxon>
        <taxon>Bacillales</taxon>
        <taxon>Paenibacillaceae</taxon>
        <taxon>Paenibacillus</taxon>
    </lineage>
</organism>
<evidence type="ECO:0000256" key="2">
    <source>
        <dbReference type="ARBA" id="ARBA00029447"/>
    </source>
</evidence>
<dbReference type="PANTHER" id="PTHR32089:SF112">
    <property type="entry name" value="LYSOZYME-LIKE PROTEIN-RELATED"/>
    <property type="match status" value="1"/>
</dbReference>
<accession>A0ABT2ULB8</accession>
<dbReference type="InterPro" id="IPR044398">
    <property type="entry name" value="Globin-sensor_dom"/>
</dbReference>
<proteinExistence type="inferred from homology"/>
<keyword evidence="1 3" id="KW-0807">Transducer</keyword>
<dbReference type="PRINTS" id="PR00260">
    <property type="entry name" value="CHEMTRNSDUCR"/>
</dbReference>
<dbReference type="PANTHER" id="PTHR32089">
    <property type="entry name" value="METHYL-ACCEPTING CHEMOTAXIS PROTEIN MCPB"/>
    <property type="match status" value="1"/>
</dbReference>
<sequence length="332" mass="37340">MIHVDERRRKQLAYTGITENDLTFLKSQNEHFQAIVEIVVDKLYDQVNLQPELVKIINANSTIERLKQTQRWYFLSMVEGVIDTEFIERRIHIGKIHSRIGLTTDWYLGTYMLYLDIAVSNFKIVAPDNWMQIILSLSKMFNFDSQLVLEAYEADEKQKIQELSNDRQATIVKVNKAVQELATMIVELSESSLSVSNSANLSAEIQDHALNKVEQLQVKIGEIHSVGNLLQEVSDQTHLLGLNAAIEAAHAGDHGKGFGVVANEIRKLAAHSKDSLDLIKGTLEDISTVLNEVMHDTQQTSAQARDQAAVSEELNSFVNMIEAVTLELENGI</sequence>
<evidence type="ECO:0000256" key="1">
    <source>
        <dbReference type="ARBA" id="ARBA00023224"/>
    </source>
</evidence>
<protein>
    <submittedName>
        <fullName evidence="5">Globin-coupled sensor protein</fullName>
    </submittedName>
</protein>
<gene>
    <name evidence="5" type="ORF">OB236_25360</name>
</gene>
<reference evidence="5 6" key="1">
    <citation type="submission" date="2022-09" db="EMBL/GenBank/DDBJ databases">
        <authorList>
            <person name="Han X.L."/>
            <person name="Wang Q."/>
            <person name="Lu T."/>
        </authorList>
    </citation>
    <scope>NUCLEOTIDE SEQUENCE [LARGE SCALE GENOMIC DNA]</scope>
    <source>
        <strain evidence="5 6">WQ 127069</strain>
    </source>
</reference>
<evidence type="ECO:0000313" key="6">
    <source>
        <dbReference type="Proteomes" id="UP001652445"/>
    </source>
</evidence>
<comment type="caution">
    <text evidence="5">The sequence shown here is derived from an EMBL/GenBank/DDBJ whole genome shotgun (WGS) entry which is preliminary data.</text>
</comment>